<dbReference type="EMBL" id="BJYZ01000113">
    <property type="protein sequence ID" value="GEO43636.1"/>
    <property type="molecule type" value="Genomic_DNA"/>
</dbReference>
<evidence type="ECO:0000256" key="2">
    <source>
        <dbReference type="SAM" id="MobiDB-lite"/>
    </source>
</evidence>
<keyword evidence="4" id="KW-1185">Reference proteome</keyword>
<dbReference type="OrthoDB" id="9809693at2"/>
<dbReference type="Proteomes" id="UP000321523">
    <property type="component" value="Unassembled WGS sequence"/>
</dbReference>
<accession>A0A512E4G9</accession>
<dbReference type="AlphaFoldDB" id="A0A512E4G9"/>
<protein>
    <submittedName>
        <fullName evidence="3">MucR family transcriptional regulator</fullName>
    </submittedName>
</protein>
<gene>
    <name evidence="3" type="ORF">SAE02_77840</name>
</gene>
<sequence length="157" mass="17603">MTLDHKSEASPGDLVALSAVIMAGYLRGNALPVDAIAEVIELVHDSLQRLDQPADPLKPEVRKPAVPVRKSVTDAYIVCLEDGKKLKMLRRHLRTTCGMTPEEYREKWNLPDNYPMVAPAYARQRSALARELGLGRKRFKPDPEAVPVRRAGRRPKI</sequence>
<dbReference type="GO" id="GO:0006355">
    <property type="term" value="P:regulation of DNA-templated transcription"/>
    <property type="evidence" value="ECO:0007669"/>
    <property type="project" value="InterPro"/>
</dbReference>
<comment type="caution">
    <text evidence="3">The sequence shown here is derived from an EMBL/GenBank/DDBJ whole genome shotgun (WGS) entry which is preliminary data.</text>
</comment>
<dbReference type="InterPro" id="IPR041920">
    <property type="entry name" value="ROS/MUCR_sf"/>
</dbReference>
<name>A0A512E4G9_9PROT</name>
<dbReference type="GO" id="GO:0003677">
    <property type="term" value="F:DNA binding"/>
    <property type="evidence" value="ECO:0007669"/>
    <property type="project" value="InterPro"/>
</dbReference>
<dbReference type="RefSeq" id="WP_044437551.1">
    <property type="nucleotide sequence ID" value="NZ_BJYZ01000113.1"/>
</dbReference>
<feature type="region of interest" description="Disordered" evidence="2">
    <location>
        <begin position="138"/>
        <end position="157"/>
    </location>
</feature>
<dbReference type="Gene3D" id="1.10.10.1550">
    <property type="entry name" value="ROS/MUCR transcriptional regulator protein"/>
    <property type="match status" value="1"/>
</dbReference>
<evidence type="ECO:0000313" key="3">
    <source>
        <dbReference type="EMBL" id="GEO43636.1"/>
    </source>
</evidence>
<dbReference type="InterPro" id="IPR008807">
    <property type="entry name" value="ROS_MUCR"/>
</dbReference>
<dbReference type="Pfam" id="PF05443">
    <property type="entry name" value="ROS_MUCR"/>
    <property type="match status" value="1"/>
</dbReference>
<comment type="similarity">
    <text evidence="1">Belongs to the ros/MucR family.</text>
</comment>
<evidence type="ECO:0000256" key="1">
    <source>
        <dbReference type="ARBA" id="ARBA00007031"/>
    </source>
</evidence>
<proteinExistence type="inferred from homology"/>
<dbReference type="GO" id="GO:0008270">
    <property type="term" value="F:zinc ion binding"/>
    <property type="evidence" value="ECO:0007669"/>
    <property type="project" value="InterPro"/>
</dbReference>
<evidence type="ECO:0000313" key="4">
    <source>
        <dbReference type="Proteomes" id="UP000321523"/>
    </source>
</evidence>
<reference evidence="3 4" key="1">
    <citation type="submission" date="2019-07" db="EMBL/GenBank/DDBJ databases">
        <title>Whole genome shotgun sequence of Skermanella aerolata NBRC 106429.</title>
        <authorList>
            <person name="Hosoyama A."/>
            <person name="Uohara A."/>
            <person name="Ohji S."/>
            <person name="Ichikawa N."/>
        </authorList>
    </citation>
    <scope>NUCLEOTIDE SEQUENCE [LARGE SCALE GENOMIC DNA]</scope>
    <source>
        <strain evidence="3 4">NBRC 106429</strain>
    </source>
</reference>
<organism evidence="3 4">
    <name type="scientific">Skermanella aerolata</name>
    <dbReference type="NCBI Taxonomy" id="393310"/>
    <lineage>
        <taxon>Bacteria</taxon>
        <taxon>Pseudomonadati</taxon>
        <taxon>Pseudomonadota</taxon>
        <taxon>Alphaproteobacteria</taxon>
        <taxon>Rhodospirillales</taxon>
        <taxon>Azospirillaceae</taxon>
        <taxon>Skermanella</taxon>
    </lineage>
</organism>